<dbReference type="EMBL" id="JAKIJS010000001">
    <property type="protein sequence ID" value="MCF6137024.1"/>
    <property type="molecule type" value="Genomic_DNA"/>
</dbReference>
<dbReference type="Proteomes" id="UP001649381">
    <property type="component" value="Unassembled WGS sequence"/>
</dbReference>
<dbReference type="Pfam" id="PF05239">
    <property type="entry name" value="PRC"/>
    <property type="match status" value="1"/>
</dbReference>
<gene>
    <name evidence="2" type="ORF">L2716_04720</name>
</gene>
<comment type="caution">
    <text evidence="2">The sequence shown here is derived from an EMBL/GenBank/DDBJ whole genome shotgun (WGS) entry which is preliminary data.</text>
</comment>
<accession>A0ABS9GZF4</accession>
<reference evidence="2 3" key="1">
    <citation type="submission" date="2022-01" db="EMBL/GenBank/DDBJ databases">
        <title>Alkalihalobacillus sp. EGI L200015, a novel bacterium isolated from a salt lake sediment.</title>
        <authorList>
            <person name="Gao L."/>
            <person name="Fang B.-Z."/>
            <person name="Li W.-J."/>
        </authorList>
    </citation>
    <scope>NUCLEOTIDE SEQUENCE [LARGE SCALE GENOMIC DNA]</scope>
    <source>
        <strain evidence="2 3">KCTC 12718</strain>
    </source>
</reference>
<dbReference type="InterPro" id="IPR027275">
    <property type="entry name" value="PRC-brl_dom"/>
</dbReference>
<dbReference type="RefSeq" id="WP_236332275.1">
    <property type="nucleotide sequence ID" value="NZ_JAKIJS010000001.1"/>
</dbReference>
<sequence>MIKISEFQVKDVVNVSNGRKLGHIADLEINLGTGKIEAIVIPGAGRMMGFMRKENDIIIPWRDIVKIGKDVILVRFEDHAENQLSPQGFHNSSKS</sequence>
<evidence type="ECO:0000313" key="3">
    <source>
        <dbReference type="Proteomes" id="UP001649381"/>
    </source>
</evidence>
<dbReference type="Gene3D" id="2.30.30.240">
    <property type="entry name" value="PRC-barrel domain"/>
    <property type="match status" value="1"/>
</dbReference>
<protein>
    <submittedName>
        <fullName evidence="2">YlmC/YmxH family sporulation protein</fullName>
    </submittedName>
</protein>
<name>A0ABS9GZF4_9BACL</name>
<feature type="domain" description="PRC-barrel" evidence="1">
    <location>
        <begin position="2"/>
        <end position="76"/>
    </location>
</feature>
<proteinExistence type="predicted"/>
<dbReference type="PANTHER" id="PTHR40061">
    <property type="entry name" value="SPORULATION PROTEIN YLMC-RELATED"/>
    <property type="match status" value="1"/>
</dbReference>
<dbReference type="NCBIfam" id="TIGR02888">
    <property type="entry name" value="spore_YlmC_YmxH"/>
    <property type="match status" value="1"/>
</dbReference>
<dbReference type="PANTHER" id="PTHR40061:SF1">
    <property type="entry name" value="SPORULATION PROTEIN YLMC-RELATED"/>
    <property type="match status" value="1"/>
</dbReference>
<evidence type="ECO:0000313" key="2">
    <source>
        <dbReference type="EMBL" id="MCF6137024.1"/>
    </source>
</evidence>
<dbReference type="SUPFAM" id="SSF50346">
    <property type="entry name" value="PRC-barrel domain"/>
    <property type="match status" value="1"/>
</dbReference>
<dbReference type="InterPro" id="IPR014238">
    <property type="entry name" value="Spore_YlmC/YmxH"/>
</dbReference>
<dbReference type="InterPro" id="IPR011033">
    <property type="entry name" value="PRC_barrel-like_sf"/>
</dbReference>
<organism evidence="2 3">
    <name type="scientific">Pseudalkalibacillus berkeleyi</name>
    <dbReference type="NCBI Taxonomy" id="1069813"/>
    <lineage>
        <taxon>Bacteria</taxon>
        <taxon>Bacillati</taxon>
        <taxon>Bacillota</taxon>
        <taxon>Bacilli</taxon>
        <taxon>Bacillales</taxon>
        <taxon>Fictibacillaceae</taxon>
        <taxon>Pseudalkalibacillus</taxon>
    </lineage>
</organism>
<keyword evidence="3" id="KW-1185">Reference proteome</keyword>
<evidence type="ECO:0000259" key="1">
    <source>
        <dbReference type="Pfam" id="PF05239"/>
    </source>
</evidence>